<comment type="catalytic activity">
    <reaction evidence="1">
        <text>aldehydo-D-ribose 5-phosphate = D-ribulose 5-phosphate</text>
        <dbReference type="Rhea" id="RHEA:14657"/>
        <dbReference type="ChEBI" id="CHEBI:58121"/>
        <dbReference type="ChEBI" id="CHEBI:58273"/>
        <dbReference type="EC" id="5.3.1.6"/>
    </reaction>
</comment>
<evidence type="ECO:0000313" key="7">
    <source>
        <dbReference type="Proteomes" id="UP001187192"/>
    </source>
</evidence>
<dbReference type="Gene3D" id="3.30.70.260">
    <property type="match status" value="1"/>
</dbReference>
<dbReference type="GO" id="GO:0009052">
    <property type="term" value="P:pentose-phosphate shunt, non-oxidative branch"/>
    <property type="evidence" value="ECO:0007669"/>
    <property type="project" value="InterPro"/>
</dbReference>
<proteinExistence type="inferred from homology"/>
<dbReference type="PANTHER" id="PTHR43748">
    <property type="entry name" value="RIBOSE-5-PHOSPHATE ISOMERASE 3, CHLOROPLASTIC-RELATED"/>
    <property type="match status" value="1"/>
</dbReference>
<comment type="caution">
    <text evidence="6">The sequence shown here is derived from an EMBL/GenBank/DDBJ whole genome shotgun (WGS) entry which is preliminary data.</text>
</comment>
<keyword evidence="7" id="KW-1185">Reference proteome</keyword>
<organism evidence="6 7">
    <name type="scientific">Ficus carica</name>
    <name type="common">Common fig</name>
    <dbReference type="NCBI Taxonomy" id="3494"/>
    <lineage>
        <taxon>Eukaryota</taxon>
        <taxon>Viridiplantae</taxon>
        <taxon>Streptophyta</taxon>
        <taxon>Embryophyta</taxon>
        <taxon>Tracheophyta</taxon>
        <taxon>Spermatophyta</taxon>
        <taxon>Magnoliopsida</taxon>
        <taxon>eudicotyledons</taxon>
        <taxon>Gunneridae</taxon>
        <taxon>Pentapetalae</taxon>
        <taxon>rosids</taxon>
        <taxon>fabids</taxon>
        <taxon>Rosales</taxon>
        <taxon>Moraceae</taxon>
        <taxon>Ficeae</taxon>
        <taxon>Ficus</taxon>
    </lineage>
</organism>
<dbReference type="EC" id="5.3.1.6" evidence="4"/>
<evidence type="ECO:0000256" key="3">
    <source>
        <dbReference type="ARBA" id="ARBA00008088"/>
    </source>
</evidence>
<reference evidence="6" key="1">
    <citation type="submission" date="2023-07" db="EMBL/GenBank/DDBJ databases">
        <title>draft genome sequence of fig (Ficus carica).</title>
        <authorList>
            <person name="Takahashi T."/>
            <person name="Nishimura K."/>
        </authorList>
    </citation>
    <scope>NUCLEOTIDE SEQUENCE</scope>
</reference>
<evidence type="ECO:0000256" key="2">
    <source>
        <dbReference type="ARBA" id="ARBA00004988"/>
    </source>
</evidence>
<protein>
    <recommendedName>
        <fullName evidence="4">ribose-5-phosphate isomerase</fullName>
        <ecNumber evidence="4">5.3.1.6</ecNumber>
    </recommendedName>
</protein>
<dbReference type="SUPFAM" id="SSF100950">
    <property type="entry name" value="NagB/RpiA/CoA transferase-like"/>
    <property type="match status" value="1"/>
</dbReference>
<keyword evidence="5" id="KW-0413">Isomerase</keyword>
<dbReference type="Pfam" id="PF06026">
    <property type="entry name" value="Rib_5-P_isom_A"/>
    <property type="match status" value="1"/>
</dbReference>
<dbReference type="AlphaFoldDB" id="A0AA88IZB8"/>
<evidence type="ECO:0000256" key="4">
    <source>
        <dbReference type="ARBA" id="ARBA00011959"/>
    </source>
</evidence>
<dbReference type="GO" id="GO:0004751">
    <property type="term" value="F:ribose-5-phosphate isomerase activity"/>
    <property type="evidence" value="ECO:0007669"/>
    <property type="project" value="UniProtKB-EC"/>
</dbReference>
<dbReference type="InterPro" id="IPR004788">
    <property type="entry name" value="Ribose5P_isomerase_type_A"/>
</dbReference>
<accession>A0AA88IZB8</accession>
<dbReference type="Gene3D" id="3.40.50.1360">
    <property type="match status" value="1"/>
</dbReference>
<dbReference type="SUPFAM" id="SSF75445">
    <property type="entry name" value="D-ribose-5-phosphate isomerase (RpiA), lid domain"/>
    <property type="match status" value="1"/>
</dbReference>
<evidence type="ECO:0000256" key="5">
    <source>
        <dbReference type="ARBA" id="ARBA00023235"/>
    </source>
</evidence>
<dbReference type="Proteomes" id="UP001187192">
    <property type="component" value="Unassembled WGS sequence"/>
</dbReference>
<comment type="similarity">
    <text evidence="3">Belongs to the ribose 5-phosphate isomerase family.</text>
</comment>
<evidence type="ECO:0000313" key="6">
    <source>
        <dbReference type="EMBL" id="GMN58819.1"/>
    </source>
</evidence>
<name>A0AA88IZB8_FICCA</name>
<dbReference type="PANTHER" id="PTHR43748:SF1">
    <property type="entry name" value="RIBOSE-5-PHOSPHATE ISOMERASE 4, CHLOROPLASTIC-RELATED"/>
    <property type="match status" value="1"/>
</dbReference>
<gene>
    <name evidence="6" type="ORF">TIFTF001_027916</name>
</gene>
<dbReference type="InterPro" id="IPR037171">
    <property type="entry name" value="NagB/RpiA_transferase-like"/>
</dbReference>
<dbReference type="InterPro" id="IPR050262">
    <property type="entry name" value="Ribose-5P_isomerase"/>
</dbReference>
<comment type="pathway">
    <text evidence="2">Carbohydrate degradation; pentose phosphate pathway; D-ribose 5-phosphate from D-ribulose 5-phosphate (non-oxidative stage): step 1/1.</text>
</comment>
<evidence type="ECO:0000256" key="1">
    <source>
        <dbReference type="ARBA" id="ARBA00001713"/>
    </source>
</evidence>
<sequence>MQRVPRSVKRCSDSGNWNKVNPIIYNPFSLERNVKNMAALATTSSMACPTPTPSPLHYYYWSANSSTSLKRSSSTSLRISASSLADASALLKAAHHTVETYVKSGMVVGLGSGQGSAMAIEYLGRQLRSGAFRDIVGIPMSVESASEAAKAGIPLDNYQDNSQIDFAFDDADVIEEGTLTAIIGRQSLQSDESLIQEKSILKAADKLVFMVSKKQYRGGLDGSIPVLVQSLNWLETAEEIDDLFLGDAEVWRRPAIGHAGPLGGDFPLVTREGHNVLDVIFTSPISSLDEVAKSLDKIDGGVDHGVISKFPKRKVKGSYPFFFNMQKNNPQVRCTAVIASESGLSIVDNLSKNSVEGL</sequence>
<dbReference type="EMBL" id="BTGU01000081">
    <property type="protein sequence ID" value="GMN58819.1"/>
    <property type="molecule type" value="Genomic_DNA"/>
</dbReference>